<evidence type="ECO:0000259" key="3">
    <source>
        <dbReference type="PROSITE" id="PS51462"/>
    </source>
</evidence>
<accession>A0ABY4N5S2</accession>
<dbReference type="PANTHER" id="PTHR43046">
    <property type="entry name" value="GDP-MANNOSE MANNOSYL HYDROLASE"/>
    <property type="match status" value="1"/>
</dbReference>
<organism evidence="4 5">
    <name type="scientific">Brachybacterium kimchii</name>
    <dbReference type="NCBI Taxonomy" id="2942909"/>
    <lineage>
        <taxon>Bacteria</taxon>
        <taxon>Bacillati</taxon>
        <taxon>Actinomycetota</taxon>
        <taxon>Actinomycetes</taxon>
        <taxon>Micrococcales</taxon>
        <taxon>Dermabacteraceae</taxon>
        <taxon>Brachybacterium</taxon>
    </lineage>
</organism>
<evidence type="ECO:0000313" key="4">
    <source>
        <dbReference type="EMBL" id="UQN29137.1"/>
    </source>
</evidence>
<gene>
    <name evidence="4" type="ORF">M4486_16125</name>
</gene>
<evidence type="ECO:0000256" key="2">
    <source>
        <dbReference type="ARBA" id="ARBA00022801"/>
    </source>
</evidence>
<evidence type="ECO:0000256" key="1">
    <source>
        <dbReference type="ARBA" id="ARBA00001946"/>
    </source>
</evidence>
<dbReference type="EMBL" id="CP097218">
    <property type="protein sequence ID" value="UQN29137.1"/>
    <property type="molecule type" value="Genomic_DNA"/>
</dbReference>
<dbReference type="PANTHER" id="PTHR43046:SF16">
    <property type="entry name" value="ADP-RIBOSE PYROPHOSPHATASE YJHB-RELATED"/>
    <property type="match status" value="1"/>
</dbReference>
<evidence type="ECO:0000313" key="5">
    <source>
        <dbReference type="Proteomes" id="UP001055868"/>
    </source>
</evidence>
<keyword evidence="5" id="KW-1185">Reference proteome</keyword>
<proteinExistence type="predicted"/>
<dbReference type="Pfam" id="PF00293">
    <property type="entry name" value="NUDIX"/>
    <property type="match status" value="1"/>
</dbReference>
<dbReference type="SUPFAM" id="SSF55811">
    <property type="entry name" value="Nudix"/>
    <property type="match status" value="1"/>
</dbReference>
<feature type="domain" description="Nudix hydrolase" evidence="3">
    <location>
        <begin position="17"/>
        <end position="156"/>
    </location>
</feature>
<dbReference type="PROSITE" id="PS51462">
    <property type="entry name" value="NUDIX"/>
    <property type="match status" value="1"/>
</dbReference>
<keyword evidence="2" id="KW-0378">Hydrolase</keyword>
<comment type="cofactor">
    <cofactor evidence="1">
        <name>Mg(2+)</name>
        <dbReference type="ChEBI" id="CHEBI:18420"/>
    </cofactor>
</comment>
<dbReference type="InterPro" id="IPR015797">
    <property type="entry name" value="NUDIX_hydrolase-like_dom_sf"/>
</dbReference>
<sequence length="170" mass="18611">MSQGDHRPAAHPAHALGPRVGVKALILRDGAILMNRSDVDGHDAFDLPGGGQEYGETQAEALVRECAEEIGARVRVHGVACVWEFRTELGDFGREQIPLFHQLNVGFWCGLEPGEEPRAEATTAMDAWQVGTSWLPVDQLDRFDVRPRAIADWLQADPSIRPVGLGPVEL</sequence>
<name>A0ABY4N5S2_9MICO</name>
<reference evidence="4" key="1">
    <citation type="submission" date="2022-05" db="EMBL/GenBank/DDBJ databases">
        <title>Genomic analysis of Brachybacterium sp. CBA3104.</title>
        <authorList>
            <person name="Roh S.W."/>
            <person name="Kim Y.B."/>
            <person name="Kim Y."/>
        </authorList>
    </citation>
    <scope>NUCLEOTIDE SEQUENCE</scope>
    <source>
        <strain evidence="4">CBA3104</strain>
    </source>
</reference>
<dbReference type="RefSeq" id="WP_249478299.1">
    <property type="nucleotide sequence ID" value="NZ_CP097218.1"/>
</dbReference>
<dbReference type="Gene3D" id="3.90.79.10">
    <property type="entry name" value="Nucleoside Triphosphate Pyrophosphohydrolase"/>
    <property type="match status" value="1"/>
</dbReference>
<dbReference type="InterPro" id="IPR000086">
    <property type="entry name" value="NUDIX_hydrolase_dom"/>
</dbReference>
<dbReference type="Proteomes" id="UP001055868">
    <property type="component" value="Chromosome"/>
</dbReference>
<protein>
    <submittedName>
        <fullName evidence="4">NUDIX domain-containing protein</fullName>
    </submittedName>
</protein>